<evidence type="ECO:0000313" key="2">
    <source>
        <dbReference type="EMBL" id="VDK84893.1"/>
    </source>
</evidence>
<dbReference type="EMBL" id="UYRX01000644">
    <property type="protein sequence ID" value="VDK84893.1"/>
    <property type="molecule type" value="Genomic_DNA"/>
</dbReference>
<dbReference type="OMA" id="FTKNNHR"/>
<protein>
    <submittedName>
        <fullName evidence="2">Uncharacterized protein</fullName>
    </submittedName>
</protein>
<feature type="region of interest" description="Disordered" evidence="1">
    <location>
        <begin position="46"/>
        <end position="91"/>
    </location>
</feature>
<feature type="compositionally biased region" description="Basic and acidic residues" evidence="1">
    <location>
        <begin position="51"/>
        <end position="79"/>
    </location>
</feature>
<evidence type="ECO:0000313" key="3">
    <source>
        <dbReference type="Proteomes" id="UP000277928"/>
    </source>
</evidence>
<dbReference type="OrthoDB" id="5843228at2759"/>
<organism evidence="2 3">
    <name type="scientific">Litomosoides sigmodontis</name>
    <name type="common">Filarial nematode worm</name>
    <dbReference type="NCBI Taxonomy" id="42156"/>
    <lineage>
        <taxon>Eukaryota</taxon>
        <taxon>Metazoa</taxon>
        <taxon>Ecdysozoa</taxon>
        <taxon>Nematoda</taxon>
        <taxon>Chromadorea</taxon>
        <taxon>Rhabditida</taxon>
        <taxon>Spirurina</taxon>
        <taxon>Spiruromorpha</taxon>
        <taxon>Filarioidea</taxon>
        <taxon>Onchocercidae</taxon>
        <taxon>Litomosoides</taxon>
    </lineage>
</organism>
<dbReference type="Proteomes" id="UP000277928">
    <property type="component" value="Unassembled WGS sequence"/>
</dbReference>
<proteinExistence type="predicted"/>
<sequence length="91" mass="10584">MSTAQLFPLHPFVRISAFITFKVMAEVKPKLRRVVTFTKSNHRWSTTFDETDSRQGEEPKSKDNEKAEVHNQEVSDNESKNILFKRSQTIS</sequence>
<keyword evidence="3" id="KW-1185">Reference proteome</keyword>
<reference evidence="2 3" key="1">
    <citation type="submission" date="2018-08" db="EMBL/GenBank/DDBJ databases">
        <authorList>
            <person name="Laetsch R D."/>
            <person name="Stevens L."/>
            <person name="Kumar S."/>
            <person name="Blaxter L. M."/>
        </authorList>
    </citation>
    <scope>NUCLEOTIDE SEQUENCE [LARGE SCALE GENOMIC DNA]</scope>
</reference>
<gene>
    <name evidence="2" type="ORF">NLS_LOCUS6854</name>
</gene>
<dbReference type="AlphaFoldDB" id="A0A3P6TNL0"/>
<name>A0A3P6TNL0_LITSI</name>
<accession>A0A3P6TNL0</accession>
<evidence type="ECO:0000256" key="1">
    <source>
        <dbReference type="SAM" id="MobiDB-lite"/>
    </source>
</evidence>